<dbReference type="Proteomes" id="UP000711178">
    <property type="component" value="Unassembled WGS sequence"/>
</dbReference>
<dbReference type="PANTHER" id="PTHR34216">
    <property type="match status" value="1"/>
</dbReference>
<protein>
    <submittedName>
        <fullName evidence="4">Polysaccharide deacetylase family protein</fullName>
    </submittedName>
</protein>
<dbReference type="InterPro" id="IPR002509">
    <property type="entry name" value="NODB_dom"/>
</dbReference>
<keyword evidence="1" id="KW-0732">Signal</keyword>
<evidence type="ECO:0000259" key="3">
    <source>
        <dbReference type="PROSITE" id="PS51677"/>
    </source>
</evidence>
<dbReference type="InterPro" id="IPR051398">
    <property type="entry name" value="Polysacch_Deacetylase"/>
</dbReference>
<proteinExistence type="predicted"/>
<dbReference type="Gene3D" id="3.20.20.370">
    <property type="entry name" value="Glycoside hydrolase/deacetylase"/>
    <property type="match status" value="1"/>
</dbReference>
<accession>A0ABS7FGQ7</accession>
<feature type="transmembrane region" description="Helical" evidence="2">
    <location>
        <begin position="12"/>
        <end position="30"/>
    </location>
</feature>
<keyword evidence="5" id="KW-1185">Reference proteome</keyword>
<dbReference type="EMBL" id="JAHDTB010000013">
    <property type="protein sequence ID" value="MBW8288931.1"/>
    <property type="molecule type" value="Genomic_DNA"/>
</dbReference>
<dbReference type="CDD" id="cd10918">
    <property type="entry name" value="CE4_NodB_like_5s_6s"/>
    <property type="match status" value="1"/>
</dbReference>
<evidence type="ECO:0000256" key="2">
    <source>
        <dbReference type="SAM" id="Phobius"/>
    </source>
</evidence>
<gene>
    <name evidence="4" type="ORF">KIF53_14950</name>
</gene>
<dbReference type="InterPro" id="IPR011330">
    <property type="entry name" value="Glyco_hydro/deAcase_b/a-brl"/>
</dbReference>
<dbReference type="RefSeq" id="WP_080509335.1">
    <property type="nucleotide sequence ID" value="NZ_CP142381.1"/>
</dbReference>
<comment type="caution">
    <text evidence="4">The sequence shown here is derived from an EMBL/GenBank/DDBJ whole genome shotgun (WGS) entry which is preliminary data.</text>
</comment>
<dbReference type="Pfam" id="PF01522">
    <property type="entry name" value="Polysacc_deac_1"/>
    <property type="match status" value="1"/>
</dbReference>
<sequence length="271" mass="31032">MFIKPSIIKSRLRVFLSLVLFTLAKIIPFYSKEYKGKTRVILFHHIDTQRQFEKIVKKLSEKYNLIGFDDYLAGKKNPSKLNLILAFDDGYLSWKTNAYPVLKKYCVRPLFFLNSDFVDLGIEDAHRYCENVIHTWAEPSLTWKDVQELFSYGAEIGGHCELHLDLSAISTGATAHSAIENDKVRIEKNLNHDIRSFAYPFGRYTPESVASVSKIGYQYGFTCEAGYLEDAVDPLRLPRTNIGMRPPIAICAAAEGWLEVITDIFAYIKKR</sequence>
<feature type="domain" description="NodB homology" evidence="3">
    <location>
        <begin position="81"/>
        <end position="271"/>
    </location>
</feature>
<dbReference type="SUPFAM" id="SSF88713">
    <property type="entry name" value="Glycoside hydrolase/deacetylase"/>
    <property type="match status" value="1"/>
</dbReference>
<keyword evidence="2" id="KW-1133">Transmembrane helix</keyword>
<keyword evidence="2" id="KW-0472">Membrane</keyword>
<organism evidence="4 5">
    <name type="scientific">Chromobacterium subtsugae</name>
    <dbReference type="NCBI Taxonomy" id="251747"/>
    <lineage>
        <taxon>Bacteria</taxon>
        <taxon>Pseudomonadati</taxon>
        <taxon>Pseudomonadota</taxon>
        <taxon>Betaproteobacteria</taxon>
        <taxon>Neisseriales</taxon>
        <taxon>Chromobacteriaceae</taxon>
        <taxon>Chromobacterium</taxon>
    </lineage>
</organism>
<evidence type="ECO:0000313" key="5">
    <source>
        <dbReference type="Proteomes" id="UP000711178"/>
    </source>
</evidence>
<dbReference type="PANTHER" id="PTHR34216:SF7">
    <property type="entry name" value="POLY-BETA-1,6-N-ACETYL-D-GLUCOSAMINE N-DEACETYLASE"/>
    <property type="match status" value="1"/>
</dbReference>
<dbReference type="GeneID" id="89687618"/>
<reference evidence="4 5" key="1">
    <citation type="submission" date="2021-05" db="EMBL/GenBank/DDBJ databases">
        <title>Draft Whole Genome Sequencing Of Biosensor Chromobacterium violaceum Strain CV026 Reveals A Regulatory RNA In Chromobacterium violaceum Phenotype Regulatory Network.</title>
        <authorList>
            <person name="Hong K.W."/>
            <person name="Chan K.G."/>
            <person name="Chang C.-Y."/>
        </authorList>
    </citation>
    <scope>NUCLEOTIDE SEQUENCE [LARGE SCALE GENOMIC DNA]</scope>
    <source>
        <strain evidence="4 5">ATCC 31532</strain>
    </source>
</reference>
<keyword evidence="2" id="KW-0812">Transmembrane</keyword>
<dbReference type="PROSITE" id="PS51677">
    <property type="entry name" value="NODB"/>
    <property type="match status" value="1"/>
</dbReference>
<evidence type="ECO:0000256" key="1">
    <source>
        <dbReference type="ARBA" id="ARBA00022729"/>
    </source>
</evidence>
<evidence type="ECO:0000313" key="4">
    <source>
        <dbReference type="EMBL" id="MBW8288931.1"/>
    </source>
</evidence>
<name>A0ABS7FGQ7_9NEIS</name>